<dbReference type="PANTHER" id="PTHR13954:SF28">
    <property type="match status" value="1"/>
</dbReference>
<evidence type="ECO:0000259" key="3">
    <source>
        <dbReference type="PROSITE" id="PS50011"/>
    </source>
</evidence>
<comment type="caution">
    <text evidence="5">The sequence shown here is derived from an EMBL/GenBank/DDBJ whole genome shotgun (WGS) entry which is preliminary data.</text>
</comment>
<dbReference type="GO" id="GO:0004674">
    <property type="term" value="F:protein serine/threonine kinase activity"/>
    <property type="evidence" value="ECO:0007669"/>
    <property type="project" value="InterPro"/>
</dbReference>
<feature type="non-terminal residue" evidence="5">
    <location>
        <position position="1"/>
    </location>
</feature>
<name>A0AAD9DXV9_9TELE</name>
<feature type="domain" description="KEN" evidence="4">
    <location>
        <begin position="139"/>
        <end position="249"/>
    </location>
</feature>
<dbReference type="PROSITE" id="PS50011">
    <property type="entry name" value="PROTEIN_KINASE_DOM"/>
    <property type="match status" value="1"/>
</dbReference>
<keyword evidence="6" id="KW-1185">Reference proteome</keyword>
<dbReference type="GO" id="GO:0006397">
    <property type="term" value="P:mRNA processing"/>
    <property type="evidence" value="ECO:0007669"/>
    <property type="project" value="InterPro"/>
</dbReference>
<evidence type="ECO:0008006" key="7">
    <source>
        <dbReference type="Google" id="ProtNLM"/>
    </source>
</evidence>
<dbReference type="PANTHER" id="PTHR13954">
    <property type="entry name" value="IRE1-RELATED"/>
    <property type="match status" value="1"/>
</dbReference>
<dbReference type="GO" id="GO:0036498">
    <property type="term" value="P:IRE1-mediated unfolded protein response"/>
    <property type="evidence" value="ECO:0007669"/>
    <property type="project" value="TreeGrafter"/>
</dbReference>
<evidence type="ECO:0000313" key="5">
    <source>
        <dbReference type="EMBL" id="KAK1797013.1"/>
    </source>
</evidence>
<dbReference type="InterPro" id="IPR045133">
    <property type="entry name" value="IRE1/2-like"/>
</dbReference>
<keyword evidence="2" id="KW-0067">ATP-binding</keyword>
<evidence type="ECO:0000256" key="1">
    <source>
        <dbReference type="ARBA" id="ARBA00022741"/>
    </source>
</evidence>
<dbReference type="EMBL" id="JAROKS010000014">
    <property type="protein sequence ID" value="KAK1797013.1"/>
    <property type="molecule type" value="Genomic_DNA"/>
</dbReference>
<dbReference type="GO" id="GO:0004521">
    <property type="term" value="F:RNA endonuclease activity"/>
    <property type="evidence" value="ECO:0007669"/>
    <property type="project" value="InterPro"/>
</dbReference>
<dbReference type="Pfam" id="PF00069">
    <property type="entry name" value="Pkinase"/>
    <property type="match status" value="1"/>
</dbReference>
<dbReference type="Gene3D" id="1.20.1440.180">
    <property type="entry name" value="KEN domain"/>
    <property type="match status" value="1"/>
</dbReference>
<feature type="domain" description="Protein kinase" evidence="3">
    <location>
        <begin position="1"/>
        <end position="136"/>
    </location>
</feature>
<organism evidence="5 6">
    <name type="scientific">Electrophorus voltai</name>
    <dbReference type="NCBI Taxonomy" id="2609070"/>
    <lineage>
        <taxon>Eukaryota</taxon>
        <taxon>Metazoa</taxon>
        <taxon>Chordata</taxon>
        <taxon>Craniata</taxon>
        <taxon>Vertebrata</taxon>
        <taxon>Euteleostomi</taxon>
        <taxon>Actinopterygii</taxon>
        <taxon>Neopterygii</taxon>
        <taxon>Teleostei</taxon>
        <taxon>Ostariophysi</taxon>
        <taxon>Gymnotiformes</taxon>
        <taxon>Gymnotoidei</taxon>
        <taxon>Gymnotidae</taxon>
        <taxon>Electrophorus</taxon>
    </lineage>
</organism>
<accession>A0AAD9DXV9</accession>
<dbReference type="Gene3D" id="1.10.510.10">
    <property type="entry name" value="Transferase(Phosphotransferase) domain 1"/>
    <property type="match status" value="1"/>
</dbReference>
<dbReference type="GO" id="GO:1990604">
    <property type="term" value="C:IRE1-TRAF2-ASK1 complex"/>
    <property type="evidence" value="ECO:0007669"/>
    <property type="project" value="TreeGrafter"/>
</dbReference>
<dbReference type="GO" id="GO:0051082">
    <property type="term" value="F:unfolded protein binding"/>
    <property type="evidence" value="ECO:0007669"/>
    <property type="project" value="TreeGrafter"/>
</dbReference>
<dbReference type="Proteomes" id="UP001239994">
    <property type="component" value="Unassembled WGS sequence"/>
</dbReference>
<evidence type="ECO:0000259" key="4">
    <source>
        <dbReference type="PROSITE" id="PS51392"/>
    </source>
</evidence>
<dbReference type="InterPro" id="IPR000719">
    <property type="entry name" value="Prot_kinase_dom"/>
</dbReference>
<dbReference type="AlphaFoldDB" id="A0AAD9DXV9"/>
<proteinExistence type="predicted"/>
<evidence type="ECO:0000313" key="6">
    <source>
        <dbReference type="Proteomes" id="UP001239994"/>
    </source>
</evidence>
<dbReference type="SUPFAM" id="SSF56112">
    <property type="entry name" value="Protein kinase-like (PK-like)"/>
    <property type="match status" value="1"/>
</dbReference>
<dbReference type="PROSITE" id="PS51392">
    <property type="entry name" value="KEN"/>
    <property type="match status" value="1"/>
</dbReference>
<reference evidence="5" key="1">
    <citation type="submission" date="2023-03" db="EMBL/GenBank/DDBJ databases">
        <title>Electrophorus voltai genome.</title>
        <authorList>
            <person name="Bian C."/>
        </authorList>
    </citation>
    <scope>NUCLEOTIDE SEQUENCE</scope>
    <source>
        <strain evidence="5">CB-2022</strain>
        <tissue evidence="5">Muscle</tissue>
    </source>
</reference>
<dbReference type="InterPro" id="IPR010513">
    <property type="entry name" value="KEN_dom"/>
</dbReference>
<sequence>IFNVISFIFHVITDITGKARLADFGISRRLNFQTTLRTSPAGKKCWKAKETIEEDSNSGYKRSSDIQVAGMLVYYILSRGHHPFGKGARCESNILDGKYSLEHLDDEVEKDLVEWMISDDPSKRPRVEETLVHPFFWTDDKRVEYLKKLGNMEEVQNCRQAEEELLKALEEMTVGKTFSDWGAKFPSELVQKMEGRKPYPENILGLLRFIRNMYEHYPEETRKTNLMILFPDLFEDVFKFAKERGRNPA</sequence>
<dbReference type="InterPro" id="IPR038357">
    <property type="entry name" value="KEN_sf"/>
</dbReference>
<dbReference type="Pfam" id="PF06479">
    <property type="entry name" value="Ribonuc_2-5A"/>
    <property type="match status" value="1"/>
</dbReference>
<keyword evidence="1" id="KW-0547">Nucleotide-binding</keyword>
<gene>
    <name evidence="5" type="ORF">P4O66_008412</name>
</gene>
<dbReference type="GO" id="GO:0005524">
    <property type="term" value="F:ATP binding"/>
    <property type="evidence" value="ECO:0007669"/>
    <property type="project" value="UniProtKB-KW"/>
</dbReference>
<dbReference type="InterPro" id="IPR011009">
    <property type="entry name" value="Kinase-like_dom_sf"/>
</dbReference>
<evidence type="ECO:0000256" key="2">
    <source>
        <dbReference type="ARBA" id="ARBA00022840"/>
    </source>
</evidence>
<dbReference type="GO" id="GO:0070059">
    <property type="term" value="P:intrinsic apoptotic signaling pathway in response to endoplasmic reticulum stress"/>
    <property type="evidence" value="ECO:0007669"/>
    <property type="project" value="TreeGrafter"/>
</dbReference>
<protein>
    <recommendedName>
        <fullName evidence="7">Protein kinase domain-containing protein</fullName>
    </recommendedName>
</protein>